<feature type="transmembrane region" description="Helical" evidence="14">
    <location>
        <begin position="139"/>
        <end position="159"/>
    </location>
</feature>
<feature type="transmembrane region" description="Helical" evidence="14">
    <location>
        <begin position="259"/>
        <end position="279"/>
    </location>
</feature>
<organism evidence="16 17">
    <name type="scientific">Drosophila busckii</name>
    <name type="common">Fruit fly</name>
    <dbReference type="NCBI Taxonomy" id="30019"/>
    <lineage>
        <taxon>Eukaryota</taxon>
        <taxon>Metazoa</taxon>
        <taxon>Ecdysozoa</taxon>
        <taxon>Arthropoda</taxon>
        <taxon>Hexapoda</taxon>
        <taxon>Insecta</taxon>
        <taxon>Pterygota</taxon>
        <taxon>Neoptera</taxon>
        <taxon>Endopterygota</taxon>
        <taxon>Diptera</taxon>
        <taxon>Brachycera</taxon>
        <taxon>Muscomorpha</taxon>
        <taxon>Ephydroidea</taxon>
        <taxon>Drosophilidae</taxon>
        <taxon>Drosophila</taxon>
    </lineage>
</organism>
<name>A0A0M4ES70_DROBS</name>
<evidence type="ECO:0000256" key="5">
    <source>
        <dbReference type="ARBA" id="ARBA00022832"/>
    </source>
</evidence>
<dbReference type="GO" id="GO:0006636">
    <property type="term" value="P:unsaturated fatty acid biosynthetic process"/>
    <property type="evidence" value="ECO:0007669"/>
    <property type="project" value="TreeGrafter"/>
</dbReference>
<feature type="region of interest" description="Disordered" evidence="13">
    <location>
        <begin position="395"/>
        <end position="461"/>
    </location>
</feature>
<reference evidence="16 17" key="1">
    <citation type="submission" date="2015-08" db="EMBL/GenBank/DDBJ databases">
        <title>Ancestral chromatin configuration constrains chromatin evolution on differentiating sex chromosomes in Drosophila.</title>
        <authorList>
            <person name="Zhou Q."/>
            <person name="Bachtrog D."/>
        </authorList>
    </citation>
    <scope>NUCLEOTIDE SEQUENCE [LARGE SCALE GENOMIC DNA]</scope>
    <source>
        <tissue evidence="16">Whole larvae</tissue>
    </source>
</reference>
<dbReference type="GO" id="GO:0004768">
    <property type="term" value="F:stearoyl-CoA 9-desaturase activity"/>
    <property type="evidence" value="ECO:0007669"/>
    <property type="project" value="TreeGrafter"/>
</dbReference>
<dbReference type="CDD" id="cd03505">
    <property type="entry name" value="Delta9-FADS-like"/>
    <property type="match status" value="1"/>
</dbReference>
<evidence type="ECO:0000259" key="15">
    <source>
        <dbReference type="Pfam" id="PF00487"/>
    </source>
</evidence>
<feature type="compositionally biased region" description="Low complexity" evidence="13">
    <location>
        <begin position="10"/>
        <end position="26"/>
    </location>
</feature>
<accession>A0A0M4ES70</accession>
<dbReference type="Pfam" id="PF00487">
    <property type="entry name" value="FA_desaturase"/>
    <property type="match status" value="1"/>
</dbReference>
<dbReference type="AlphaFoldDB" id="A0A0M4ES70"/>
<evidence type="ECO:0000256" key="12">
    <source>
        <dbReference type="RuleBase" id="RU000581"/>
    </source>
</evidence>
<keyword evidence="8" id="KW-0408">Iron</keyword>
<evidence type="ECO:0000256" key="6">
    <source>
        <dbReference type="ARBA" id="ARBA00022989"/>
    </source>
</evidence>
<evidence type="ECO:0000256" key="1">
    <source>
        <dbReference type="ARBA" id="ARBA00004141"/>
    </source>
</evidence>
<gene>
    <name evidence="16" type="ORF">Dbus_chr3Rg2297</name>
</gene>
<dbReference type="PANTHER" id="PTHR11351">
    <property type="entry name" value="ACYL-COA DESATURASE"/>
    <property type="match status" value="1"/>
</dbReference>
<dbReference type="OMA" id="VAGQNTM"/>
<feature type="region of interest" description="Disordered" evidence="13">
    <location>
        <begin position="1"/>
        <end position="66"/>
    </location>
</feature>
<dbReference type="Proteomes" id="UP000494163">
    <property type="component" value="Chromosome 3R"/>
</dbReference>
<feature type="non-terminal residue" evidence="16">
    <location>
        <position position="461"/>
    </location>
</feature>
<keyword evidence="6 14" id="KW-1133">Transmembrane helix</keyword>
<evidence type="ECO:0000256" key="14">
    <source>
        <dbReference type="SAM" id="Phobius"/>
    </source>
</evidence>
<protein>
    <submittedName>
        <fullName evidence="16">CG9747</fullName>
    </submittedName>
</protein>
<keyword evidence="3 12" id="KW-0444">Lipid biosynthesis</keyword>
<keyword evidence="17" id="KW-1185">Reference proteome</keyword>
<feature type="domain" description="Fatty acid desaturase" evidence="15">
    <location>
        <begin position="143"/>
        <end position="345"/>
    </location>
</feature>
<keyword evidence="10 14" id="KW-0472">Membrane</keyword>
<dbReference type="GO" id="GO:0005506">
    <property type="term" value="F:iron ion binding"/>
    <property type="evidence" value="ECO:0007669"/>
    <property type="project" value="TreeGrafter"/>
</dbReference>
<evidence type="ECO:0000256" key="13">
    <source>
        <dbReference type="SAM" id="MobiDB-lite"/>
    </source>
</evidence>
<comment type="similarity">
    <text evidence="2 12">Belongs to the fatty acid desaturase type 1 family.</text>
</comment>
<keyword evidence="9" id="KW-0443">Lipid metabolism</keyword>
<evidence type="ECO:0000256" key="4">
    <source>
        <dbReference type="ARBA" id="ARBA00022692"/>
    </source>
</evidence>
<evidence type="ECO:0000313" key="16">
    <source>
        <dbReference type="EMBL" id="ALC47547.1"/>
    </source>
</evidence>
<dbReference type="GO" id="GO:0005789">
    <property type="term" value="C:endoplasmic reticulum membrane"/>
    <property type="evidence" value="ECO:0007669"/>
    <property type="project" value="TreeGrafter"/>
</dbReference>
<sequence length="461" mass="52908">MGHLSTQERVCSTTPVVPSSVDGSPPLLTRRAKLSSDSQARRSEDSSPEQQPRSKPLHKTFAPHSTTAPTKIVPKYLENYVPKDQINMDEYTRNFKGDNILGWQFKAPLKWDKVIQISLLHIVALVCLVTYPLQELRLYTTIWAFFMGGVAGFGVTAGAHRFWTHRSYKANTVLRSILMLSYSVAGQNTLYDWVRDHRVHHKYSETDGDPHNANRGFFFSHVGWLMMLKHPEVLRRGRQIDMSDILADPVVRFHQKHFVLLKILLCFLLPTMVPVYFWGETWFHAFVQQCIFRYVCSLNFTWSVNSAAHLWGSRPYDKRIMPSENIYVSIVAMGEGWHNYHHVFPWDYKAAELGNYKVNFTTMVLDAFQRMGWAYDMKQPSKELVQRTLEKYGDGTHESKLGASGAPAASSQTQMVGHIHYAEVPDPELEYDAESSSTESAKLDENENESERQKKATKKLL</sequence>
<evidence type="ECO:0000256" key="7">
    <source>
        <dbReference type="ARBA" id="ARBA00023002"/>
    </source>
</evidence>
<proteinExistence type="inferred from homology"/>
<keyword evidence="11 12" id="KW-0275">Fatty acid biosynthesis</keyword>
<dbReference type="OrthoDB" id="10260134at2759"/>
<dbReference type="SMR" id="A0A0M4ES70"/>
<evidence type="ECO:0000256" key="9">
    <source>
        <dbReference type="ARBA" id="ARBA00023098"/>
    </source>
</evidence>
<keyword evidence="4 12" id="KW-0812">Transmembrane</keyword>
<evidence type="ECO:0000256" key="8">
    <source>
        <dbReference type="ARBA" id="ARBA00023004"/>
    </source>
</evidence>
<dbReference type="EMBL" id="CP012526">
    <property type="protein sequence ID" value="ALC47547.1"/>
    <property type="molecule type" value="Genomic_DNA"/>
</dbReference>
<evidence type="ECO:0000256" key="11">
    <source>
        <dbReference type="ARBA" id="ARBA00023160"/>
    </source>
</evidence>
<dbReference type="PANTHER" id="PTHR11351:SF21">
    <property type="entry name" value="GH07782P"/>
    <property type="match status" value="1"/>
</dbReference>
<keyword evidence="5" id="KW-0276">Fatty acid metabolism</keyword>
<dbReference type="InterPro" id="IPR005804">
    <property type="entry name" value="FA_desaturase_dom"/>
</dbReference>
<dbReference type="InterPro" id="IPR015876">
    <property type="entry name" value="Acyl-CoA_DS"/>
</dbReference>
<evidence type="ECO:0000256" key="10">
    <source>
        <dbReference type="ARBA" id="ARBA00023136"/>
    </source>
</evidence>
<evidence type="ECO:0000256" key="3">
    <source>
        <dbReference type="ARBA" id="ARBA00022516"/>
    </source>
</evidence>
<comment type="cofactor">
    <cofactor evidence="12">
        <name>Fe(2+)</name>
        <dbReference type="ChEBI" id="CHEBI:29033"/>
    </cofactor>
</comment>
<comment type="domain">
    <text evidence="12">The histidine box domains are involved in binding the catalytic metal ions.</text>
</comment>
<keyword evidence="7 12" id="KW-0560">Oxidoreductase</keyword>
<dbReference type="PRINTS" id="PR00075">
    <property type="entry name" value="FACDDSATRASE"/>
</dbReference>
<feature type="transmembrane region" description="Helical" evidence="14">
    <location>
        <begin position="114"/>
        <end position="133"/>
    </location>
</feature>
<evidence type="ECO:0000256" key="2">
    <source>
        <dbReference type="ARBA" id="ARBA00009295"/>
    </source>
</evidence>
<evidence type="ECO:0000313" key="17">
    <source>
        <dbReference type="Proteomes" id="UP000494163"/>
    </source>
</evidence>
<feature type="compositionally biased region" description="Basic and acidic residues" evidence="13">
    <location>
        <begin position="441"/>
        <end position="454"/>
    </location>
</feature>
<dbReference type="STRING" id="30019.A0A0M4ES70"/>
<comment type="subcellular location">
    <subcellularLocation>
        <location evidence="1">Membrane</location>
        <topology evidence="1">Multi-pass membrane protein</topology>
    </subcellularLocation>
</comment>